<evidence type="ECO:0000313" key="2">
    <source>
        <dbReference type="EMBL" id="JAS11916.1"/>
    </source>
</evidence>
<sequence length="190" mass="22740">MRLSDVRLLLLVFCCASLVCSLEKNYTRLDACFGKNFEIRTSPKNYVLNQEYCDIQSFMNDWEFRPKVYFKDAIKDEFYTVILVSPRPDYGPGEYYLHWLITNLVIQDLESGDTRIGDELAPYVGPYMYENCNETIYQFLIFQQTFIQFTYKMKVDMRIRFPLFDWLKAETETEFMGPYAGLQFRINHMR</sequence>
<evidence type="ECO:0000256" key="1">
    <source>
        <dbReference type="SAM" id="SignalP"/>
    </source>
</evidence>
<evidence type="ECO:0008006" key="3">
    <source>
        <dbReference type="Google" id="ProtNLM"/>
    </source>
</evidence>
<dbReference type="AlphaFoldDB" id="A0A1B6CEP4"/>
<proteinExistence type="predicted"/>
<keyword evidence="1" id="KW-0732">Signal</keyword>
<dbReference type="InterPro" id="IPR036610">
    <property type="entry name" value="PEBP-like_sf"/>
</dbReference>
<feature type="signal peptide" evidence="1">
    <location>
        <begin position="1"/>
        <end position="21"/>
    </location>
</feature>
<accession>A0A1B6CEP4</accession>
<dbReference type="Gene3D" id="3.90.280.10">
    <property type="entry name" value="PEBP-like"/>
    <property type="match status" value="1"/>
</dbReference>
<feature type="chain" id="PRO_5008580332" description="Phosphatidylethanolamine-binding protein" evidence="1">
    <location>
        <begin position="22"/>
        <end position="190"/>
    </location>
</feature>
<reference evidence="2" key="1">
    <citation type="submission" date="2015-12" db="EMBL/GenBank/DDBJ databases">
        <title>De novo transcriptome assembly of four potential Pierce s Disease insect vectors from Arizona vineyards.</title>
        <authorList>
            <person name="Tassone E.E."/>
        </authorList>
    </citation>
    <scope>NUCLEOTIDE SEQUENCE</scope>
</reference>
<name>A0A1B6CEP4_9HEMI</name>
<gene>
    <name evidence="2" type="ORF">g.2875</name>
</gene>
<protein>
    <recommendedName>
        <fullName evidence="3">Phosphatidylethanolamine-binding protein</fullName>
    </recommendedName>
</protein>
<dbReference type="SUPFAM" id="SSF49777">
    <property type="entry name" value="PEBP-like"/>
    <property type="match status" value="1"/>
</dbReference>
<organism evidence="2">
    <name type="scientific">Clastoptera arizonana</name>
    <name type="common">Arizona spittle bug</name>
    <dbReference type="NCBI Taxonomy" id="38151"/>
    <lineage>
        <taxon>Eukaryota</taxon>
        <taxon>Metazoa</taxon>
        <taxon>Ecdysozoa</taxon>
        <taxon>Arthropoda</taxon>
        <taxon>Hexapoda</taxon>
        <taxon>Insecta</taxon>
        <taxon>Pterygota</taxon>
        <taxon>Neoptera</taxon>
        <taxon>Paraneoptera</taxon>
        <taxon>Hemiptera</taxon>
        <taxon>Auchenorrhyncha</taxon>
        <taxon>Cercopoidea</taxon>
        <taxon>Clastopteridae</taxon>
        <taxon>Clastoptera</taxon>
    </lineage>
</organism>
<dbReference type="EMBL" id="GEDC01025382">
    <property type="protein sequence ID" value="JAS11916.1"/>
    <property type="molecule type" value="Transcribed_RNA"/>
</dbReference>